<feature type="compositionally biased region" description="Polar residues" evidence="3">
    <location>
        <begin position="309"/>
        <end position="323"/>
    </location>
</feature>
<keyword evidence="6" id="KW-1185">Reference proteome</keyword>
<gene>
    <name evidence="5" type="ORF">DILT_LOCUS3347</name>
</gene>
<protein>
    <recommendedName>
        <fullName evidence="4">Desmoplakin SH3 domain-containing protein</fullName>
    </recommendedName>
</protein>
<dbReference type="InterPro" id="IPR041615">
    <property type="entry name" value="Desmoplakin_SH3"/>
</dbReference>
<evidence type="ECO:0000259" key="4">
    <source>
        <dbReference type="Pfam" id="PF17902"/>
    </source>
</evidence>
<dbReference type="Proteomes" id="UP000281553">
    <property type="component" value="Unassembled WGS sequence"/>
</dbReference>
<dbReference type="Gene3D" id="2.30.30.40">
    <property type="entry name" value="SH3 Domains"/>
    <property type="match status" value="1"/>
</dbReference>
<name>A0A3P6UY60_DIBLA</name>
<proteinExistence type="predicted"/>
<dbReference type="Gene3D" id="1.20.58.60">
    <property type="match status" value="1"/>
</dbReference>
<organism evidence="5 6">
    <name type="scientific">Dibothriocephalus latus</name>
    <name type="common">Fish tapeworm</name>
    <name type="synonym">Diphyllobothrium latum</name>
    <dbReference type="NCBI Taxonomy" id="60516"/>
    <lineage>
        <taxon>Eukaryota</taxon>
        <taxon>Metazoa</taxon>
        <taxon>Spiralia</taxon>
        <taxon>Lophotrochozoa</taxon>
        <taxon>Platyhelminthes</taxon>
        <taxon>Cestoda</taxon>
        <taxon>Eucestoda</taxon>
        <taxon>Diphyllobothriidea</taxon>
        <taxon>Diphyllobothriidae</taxon>
        <taxon>Dibothriocephalus</taxon>
    </lineage>
</organism>
<evidence type="ECO:0000256" key="1">
    <source>
        <dbReference type="ARBA" id="ARBA00022553"/>
    </source>
</evidence>
<feature type="domain" description="Desmoplakin SH3" evidence="4">
    <location>
        <begin position="245"/>
        <end position="302"/>
    </location>
</feature>
<evidence type="ECO:0000313" key="5">
    <source>
        <dbReference type="EMBL" id="VDK82491.1"/>
    </source>
</evidence>
<keyword evidence="2" id="KW-0677">Repeat</keyword>
<evidence type="ECO:0000256" key="3">
    <source>
        <dbReference type="SAM" id="MobiDB-lite"/>
    </source>
</evidence>
<reference evidence="5 6" key="1">
    <citation type="submission" date="2018-11" db="EMBL/GenBank/DDBJ databases">
        <authorList>
            <consortium name="Pathogen Informatics"/>
        </authorList>
    </citation>
    <scope>NUCLEOTIDE SEQUENCE [LARGE SCALE GENOMIC DNA]</scope>
</reference>
<dbReference type="Pfam" id="PF17902">
    <property type="entry name" value="SH3_10"/>
    <property type="match status" value="1"/>
</dbReference>
<sequence length="451" mass="51300">MLWVKKRNGLRYIMIRCTLNFLITCIGKKQAGDIVLITNLRVTKQLKGIGMEHIGDTNRALQQEMDYQEYLAEELFRSESRGIFTDAQLRDLQNKVELNENHLDYLGATTNLENVFSDLTNKIASRSVSLSQRLEEPNFWDRNLIRNVRNCWKTVQMFSLASRVHISNAAEYQMFYYICNHFTHAMRTKTENLFRQIQNFDFNENYSSADNAQRFGNLMHESLRQYHLLSAEACRIAAKAQTVVPVHQRVQPLLRPTHGIVLCDYKTNQYGLRAYQNVIVLDNNVLSSQTTSCEDQTIPSGCSCSLQTAEGKTDSESPYTSSGGVVDDRQRVSEYTDPSTIPRSPSPSTASVSSACSSIVDIDCSNTFCDHREERLWKVQTSDGKIEMEVPAVAIMLCETDQMAINTAFDLCEQLTEIWEKTIDSYLAGAVTLLSGYLKYLNTSEVCRIHS</sequence>
<evidence type="ECO:0000313" key="6">
    <source>
        <dbReference type="Proteomes" id="UP000281553"/>
    </source>
</evidence>
<dbReference type="OrthoDB" id="6252596at2759"/>
<keyword evidence="1" id="KW-0597">Phosphoprotein</keyword>
<dbReference type="EMBL" id="UYRU01043518">
    <property type="protein sequence ID" value="VDK82491.1"/>
    <property type="molecule type" value="Genomic_DNA"/>
</dbReference>
<feature type="compositionally biased region" description="Low complexity" evidence="3">
    <location>
        <begin position="336"/>
        <end position="350"/>
    </location>
</feature>
<dbReference type="AlphaFoldDB" id="A0A3P6UY60"/>
<evidence type="ECO:0000256" key="2">
    <source>
        <dbReference type="ARBA" id="ARBA00022737"/>
    </source>
</evidence>
<accession>A0A3P6UY60</accession>
<feature type="region of interest" description="Disordered" evidence="3">
    <location>
        <begin position="309"/>
        <end position="350"/>
    </location>
</feature>